<dbReference type="EMBL" id="JAQMLS010000006">
    <property type="protein sequence ID" value="MDB8742332.1"/>
    <property type="molecule type" value="Genomic_DNA"/>
</dbReference>
<dbReference type="Proteomes" id="UP001211421">
    <property type="component" value="Unassembled WGS sequence"/>
</dbReference>
<evidence type="ECO:0000313" key="2">
    <source>
        <dbReference type="Proteomes" id="UP001211421"/>
    </source>
</evidence>
<sequence length="80" mass="9227">MTTNPAGLTPIEIGQGVTYKEAKLTFLCEKLYQHQFSKEDITTEVQEYYASMPKVYPDFNGGWQPHIVFVGEIIEVRDER</sequence>
<evidence type="ECO:0000313" key="1">
    <source>
        <dbReference type="EMBL" id="MDB8742332.1"/>
    </source>
</evidence>
<organism evidence="1 2">
    <name type="scientific">Ruminococcus bicirculans</name>
    <name type="common">ex Wegman et al. 2014</name>
    <dbReference type="NCBI Taxonomy" id="1160721"/>
    <lineage>
        <taxon>Bacteria</taxon>
        <taxon>Bacillati</taxon>
        <taxon>Bacillota</taxon>
        <taxon>Clostridia</taxon>
        <taxon>Eubacteriales</taxon>
        <taxon>Oscillospiraceae</taxon>
        <taxon>Ruminococcus</taxon>
    </lineage>
</organism>
<accession>A0AAW6DZR5</accession>
<name>A0AAW6DZR5_9FIRM</name>
<proteinExistence type="predicted"/>
<comment type="caution">
    <text evidence="1">The sequence shown here is derived from an EMBL/GenBank/DDBJ whole genome shotgun (WGS) entry which is preliminary data.</text>
</comment>
<gene>
    <name evidence="1" type="ORF">PNV70_09650</name>
</gene>
<dbReference type="AlphaFoldDB" id="A0AAW6DZR5"/>
<dbReference type="RefSeq" id="WP_207659808.1">
    <property type="nucleotide sequence ID" value="NZ_DAWBEB010000105.1"/>
</dbReference>
<reference evidence="1" key="1">
    <citation type="submission" date="2023-01" db="EMBL/GenBank/DDBJ databases">
        <title>Human gut microbiome strain richness.</title>
        <authorList>
            <person name="Chen-Liaw A."/>
        </authorList>
    </citation>
    <scope>NUCLEOTIDE SEQUENCE</scope>
    <source>
        <strain evidence="1">D59st1_B8_D59t2_181005</strain>
    </source>
</reference>
<protein>
    <submittedName>
        <fullName evidence="1">Uncharacterized protein</fullName>
    </submittedName>
</protein>